<name>A0A1M5RDV4_9GAMM</name>
<accession>A0A1M5RDV4</accession>
<dbReference type="Proteomes" id="UP000184268">
    <property type="component" value="Unassembled WGS sequence"/>
</dbReference>
<proteinExistence type="predicted"/>
<evidence type="ECO:0000313" key="6">
    <source>
        <dbReference type="EMBL" id="SHH24495.1"/>
    </source>
</evidence>
<evidence type="ECO:0000256" key="1">
    <source>
        <dbReference type="ARBA" id="ARBA00022475"/>
    </source>
</evidence>
<dbReference type="EMBL" id="FQXG01000002">
    <property type="protein sequence ID" value="SHH24495.1"/>
    <property type="molecule type" value="Genomic_DNA"/>
</dbReference>
<organism evidence="6 7">
    <name type="scientific">Ferrimonas marina</name>
    <dbReference type="NCBI Taxonomy" id="299255"/>
    <lineage>
        <taxon>Bacteria</taxon>
        <taxon>Pseudomonadati</taxon>
        <taxon>Pseudomonadota</taxon>
        <taxon>Gammaproteobacteria</taxon>
        <taxon>Alteromonadales</taxon>
        <taxon>Ferrimonadaceae</taxon>
        <taxon>Ferrimonas</taxon>
    </lineage>
</organism>
<keyword evidence="2 5" id="KW-0812">Transmembrane</keyword>
<dbReference type="Pfam" id="PF07869">
    <property type="entry name" value="DUF1656"/>
    <property type="match status" value="1"/>
</dbReference>
<keyword evidence="4 5" id="KW-0472">Membrane</keyword>
<evidence type="ECO:0000256" key="4">
    <source>
        <dbReference type="ARBA" id="ARBA00023136"/>
    </source>
</evidence>
<protein>
    <recommendedName>
        <fullName evidence="8">DUF1656 domain-containing protein</fullName>
    </recommendedName>
</protein>
<evidence type="ECO:0000313" key="7">
    <source>
        <dbReference type="Proteomes" id="UP000184268"/>
    </source>
</evidence>
<dbReference type="RefSeq" id="WP_067657469.1">
    <property type="nucleotide sequence ID" value="NZ_FQXG01000002.1"/>
</dbReference>
<feature type="transmembrane region" description="Helical" evidence="5">
    <location>
        <begin position="46"/>
        <end position="66"/>
    </location>
</feature>
<reference evidence="6 7" key="1">
    <citation type="submission" date="2016-11" db="EMBL/GenBank/DDBJ databases">
        <authorList>
            <person name="Jaros S."/>
            <person name="Januszkiewicz K."/>
            <person name="Wedrychowicz H."/>
        </authorList>
    </citation>
    <scope>NUCLEOTIDE SEQUENCE [LARGE SCALE GENOMIC DNA]</scope>
    <source>
        <strain evidence="6 7">DSM 16917</strain>
    </source>
</reference>
<dbReference type="OrthoDB" id="5461070at2"/>
<keyword evidence="7" id="KW-1185">Reference proteome</keyword>
<sequence>MPYEITIGEIYIPPFLLVISLAYIATHLMTALIAKLDGYKYVAYPEIAEMSLFVLVTLIIGLFIPFV</sequence>
<keyword evidence="3 5" id="KW-1133">Transmembrane helix</keyword>
<evidence type="ECO:0000256" key="5">
    <source>
        <dbReference type="SAM" id="Phobius"/>
    </source>
</evidence>
<keyword evidence="1" id="KW-1003">Cell membrane</keyword>
<gene>
    <name evidence="6" type="ORF">SAMN02745129_1586</name>
</gene>
<dbReference type="AlphaFoldDB" id="A0A1M5RDV4"/>
<feature type="transmembrane region" description="Helical" evidence="5">
    <location>
        <begin position="12"/>
        <end position="34"/>
    </location>
</feature>
<dbReference type="STRING" id="299255.SAMN02745129_1586"/>
<evidence type="ECO:0008006" key="8">
    <source>
        <dbReference type="Google" id="ProtNLM"/>
    </source>
</evidence>
<evidence type="ECO:0000256" key="3">
    <source>
        <dbReference type="ARBA" id="ARBA00022989"/>
    </source>
</evidence>
<evidence type="ECO:0000256" key="2">
    <source>
        <dbReference type="ARBA" id="ARBA00022692"/>
    </source>
</evidence>
<dbReference type="InterPro" id="IPR012451">
    <property type="entry name" value="DUF1656"/>
</dbReference>